<dbReference type="FunFam" id="3.40.50.1820:FF:000089">
    <property type="entry name" value="Alpha/beta hydrolase"/>
    <property type="match status" value="1"/>
</dbReference>
<sequence>MAELDPQAAALLETMDAMGQPPAYALSVESARDRLRELMANQGEGEPVDRLEEFSIGGPERAIPVRLYAPAGDDHPLLIFYHGGGWAVGDLETHDPVCRRLANAADCAVLSVDYRLAPEHPFPAAVEDAYAALEWAAEYAGRINCDPSRLAVGGDSAGGNLAAAVSLMSRDRDGPEIAHQSLIYPAVASPAVHDFPSYEENAEGYMLEAASVEWYLERYLPDPVDHRNAYAAPLLARDYSELPSTSVLTAGFDPIRDEGREYADRLESAGVEVERHEYEGMIHGFVNLLDHLDAAGEALDALGADLDDAFEK</sequence>
<protein>
    <submittedName>
        <fullName evidence="3">Alpha/beta hydrolase</fullName>
    </submittedName>
</protein>
<keyword evidence="1 3" id="KW-0378">Hydrolase</keyword>
<keyword evidence="4" id="KW-1185">Reference proteome</keyword>
<dbReference type="EMBL" id="JBHSXQ010000004">
    <property type="protein sequence ID" value="MFC6906436.1"/>
    <property type="molecule type" value="Genomic_DNA"/>
</dbReference>
<dbReference type="InterPro" id="IPR029058">
    <property type="entry name" value="AB_hydrolase_fold"/>
</dbReference>
<dbReference type="Pfam" id="PF07859">
    <property type="entry name" value="Abhydrolase_3"/>
    <property type="match status" value="1"/>
</dbReference>
<dbReference type="PANTHER" id="PTHR48081:SF8">
    <property type="entry name" value="ALPHA_BETA HYDROLASE FOLD-3 DOMAIN-CONTAINING PROTEIN-RELATED"/>
    <property type="match status" value="1"/>
</dbReference>
<comment type="caution">
    <text evidence="3">The sequence shown here is derived from an EMBL/GenBank/DDBJ whole genome shotgun (WGS) entry which is preliminary data.</text>
</comment>
<name>A0ABD5V9U3_9EURY</name>
<evidence type="ECO:0000313" key="3">
    <source>
        <dbReference type="EMBL" id="MFC6906436.1"/>
    </source>
</evidence>
<evidence type="ECO:0000256" key="1">
    <source>
        <dbReference type="ARBA" id="ARBA00022801"/>
    </source>
</evidence>
<evidence type="ECO:0000313" key="4">
    <source>
        <dbReference type="Proteomes" id="UP001596312"/>
    </source>
</evidence>
<proteinExistence type="predicted"/>
<dbReference type="PANTHER" id="PTHR48081">
    <property type="entry name" value="AB HYDROLASE SUPERFAMILY PROTEIN C4A8.06C"/>
    <property type="match status" value="1"/>
</dbReference>
<dbReference type="Proteomes" id="UP001596312">
    <property type="component" value="Unassembled WGS sequence"/>
</dbReference>
<dbReference type="InterPro" id="IPR050300">
    <property type="entry name" value="GDXG_lipolytic_enzyme"/>
</dbReference>
<feature type="domain" description="Alpha/beta hydrolase fold-3" evidence="2">
    <location>
        <begin position="78"/>
        <end position="286"/>
    </location>
</feature>
<dbReference type="SUPFAM" id="SSF53474">
    <property type="entry name" value="alpha/beta-Hydrolases"/>
    <property type="match status" value="1"/>
</dbReference>
<dbReference type="Gene3D" id="3.40.50.1820">
    <property type="entry name" value="alpha/beta hydrolase"/>
    <property type="match status" value="1"/>
</dbReference>
<reference evidence="3 4" key="1">
    <citation type="journal article" date="2019" name="Int. J. Syst. Evol. Microbiol.">
        <title>The Global Catalogue of Microorganisms (GCM) 10K type strain sequencing project: providing services to taxonomists for standard genome sequencing and annotation.</title>
        <authorList>
            <consortium name="The Broad Institute Genomics Platform"/>
            <consortium name="The Broad Institute Genome Sequencing Center for Infectious Disease"/>
            <person name="Wu L."/>
            <person name="Ma J."/>
        </authorList>
    </citation>
    <scope>NUCLEOTIDE SEQUENCE [LARGE SCALE GENOMIC DNA]</scope>
    <source>
        <strain evidence="3 4">CGMCC 1.3240</strain>
    </source>
</reference>
<dbReference type="RefSeq" id="WP_340605006.1">
    <property type="nucleotide sequence ID" value="NZ_JBBMXV010000004.1"/>
</dbReference>
<organism evidence="3 4">
    <name type="scientific">Halalkalicoccus tibetensis</name>
    <dbReference type="NCBI Taxonomy" id="175632"/>
    <lineage>
        <taxon>Archaea</taxon>
        <taxon>Methanobacteriati</taxon>
        <taxon>Methanobacteriota</taxon>
        <taxon>Stenosarchaea group</taxon>
        <taxon>Halobacteria</taxon>
        <taxon>Halobacteriales</taxon>
        <taxon>Halococcaceae</taxon>
        <taxon>Halalkalicoccus</taxon>
    </lineage>
</organism>
<dbReference type="InterPro" id="IPR013094">
    <property type="entry name" value="AB_hydrolase_3"/>
</dbReference>
<dbReference type="GO" id="GO:0016787">
    <property type="term" value="F:hydrolase activity"/>
    <property type="evidence" value="ECO:0007669"/>
    <property type="project" value="UniProtKB-KW"/>
</dbReference>
<accession>A0ABD5V9U3</accession>
<gene>
    <name evidence="3" type="ORF">ACFQGH_14665</name>
</gene>
<dbReference type="AlphaFoldDB" id="A0ABD5V9U3"/>
<evidence type="ECO:0000259" key="2">
    <source>
        <dbReference type="Pfam" id="PF07859"/>
    </source>
</evidence>